<reference evidence="2 3" key="1">
    <citation type="submission" date="2016-10" db="EMBL/GenBank/DDBJ databases">
        <authorList>
            <person name="de Groot N.N."/>
        </authorList>
    </citation>
    <scope>NUCLEOTIDE SEQUENCE [LARGE SCALE GENOMIC DNA]</scope>
    <source>
        <strain evidence="2 3">CGMCC 4.5739</strain>
    </source>
</reference>
<evidence type="ECO:0008006" key="4">
    <source>
        <dbReference type="Google" id="ProtNLM"/>
    </source>
</evidence>
<accession>A0A1I1RTR9</accession>
<gene>
    <name evidence="2" type="ORF">SAMN05421773_113118</name>
</gene>
<feature type="compositionally biased region" description="Basic and acidic residues" evidence="1">
    <location>
        <begin position="104"/>
        <end position="115"/>
    </location>
</feature>
<name>A0A1I1RTR9_9ACTN</name>
<evidence type="ECO:0000256" key="1">
    <source>
        <dbReference type="SAM" id="MobiDB-lite"/>
    </source>
</evidence>
<dbReference type="AlphaFoldDB" id="A0A1I1RTR9"/>
<dbReference type="Proteomes" id="UP000199207">
    <property type="component" value="Unassembled WGS sequence"/>
</dbReference>
<dbReference type="STRING" id="910347.SAMN05421773_113118"/>
<feature type="compositionally biased region" description="Basic and acidic residues" evidence="1">
    <location>
        <begin position="46"/>
        <end position="59"/>
    </location>
</feature>
<protein>
    <recommendedName>
        <fullName evidence="4">Secreted protein</fullName>
    </recommendedName>
</protein>
<feature type="region of interest" description="Disordered" evidence="1">
    <location>
        <begin position="18"/>
        <end position="133"/>
    </location>
</feature>
<organism evidence="2 3">
    <name type="scientific">Streptomyces aidingensis</name>
    <dbReference type="NCBI Taxonomy" id="910347"/>
    <lineage>
        <taxon>Bacteria</taxon>
        <taxon>Bacillati</taxon>
        <taxon>Actinomycetota</taxon>
        <taxon>Actinomycetes</taxon>
        <taxon>Kitasatosporales</taxon>
        <taxon>Streptomycetaceae</taxon>
        <taxon>Streptomyces</taxon>
    </lineage>
</organism>
<evidence type="ECO:0000313" key="3">
    <source>
        <dbReference type="Proteomes" id="UP000199207"/>
    </source>
</evidence>
<keyword evidence="3" id="KW-1185">Reference proteome</keyword>
<dbReference type="EMBL" id="FOLM01000013">
    <property type="protein sequence ID" value="SFD34020.1"/>
    <property type="molecule type" value="Genomic_DNA"/>
</dbReference>
<proteinExistence type="predicted"/>
<evidence type="ECO:0000313" key="2">
    <source>
        <dbReference type="EMBL" id="SFD34020.1"/>
    </source>
</evidence>
<sequence length="203" mass="21062">MLSWFGVSAVLKGTVYDPPQALSVSDGPDWAEAGARLPDASSTQRPRPDDAGATDRPDPSDAMGGGHEGHAAAGTDGSTALSPAPGQGDPGAEAGGTPDPAGEPARDDGRDRPAPEDSGSGESGSGDAGYGTVETVVTDGGRVVLDLREDHAELVSASPQAGWEMQVWNEETWIRVTFSRDDRALSVFCVWNGHPPLIEHYED</sequence>